<keyword evidence="3" id="KW-1185">Reference proteome</keyword>
<keyword evidence="1" id="KW-0812">Transmembrane</keyword>
<dbReference type="EMBL" id="CP009962">
    <property type="protein sequence ID" value="AIY42168.1"/>
    <property type="molecule type" value="Genomic_DNA"/>
</dbReference>
<accession>A0A0A1FBP7</accession>
<keyword evidence="1" id="KW-1133">Transmembrane helix</keyword>
<gene>
    <name evidence="2" type="ORF">LT85_3010</name>
</gene>
<dbReference type="AlphaFoldDB" id="A0A0A1FBP7"/>
<feature type="transmembrane region" description="Helical" evidence="1">
    <location>
        <begin position="6"/>
        <end position="31"/>
    </location>
</feature>
<proteinExistence type="predicted"/>
<dbReference type="Proteomes" id="UP000030302">
    <property type="component" value="Chromosome"/>
</dbReference>
<dbReference type="KEGG" id="care:LT85_3010"/>
<keyword evidence="1" id="KW-0472">Membrane</keyword>
<evidence type="ECO:0000313" key="3">
    <source>
        <dbReference type="Proteomes" id="UP000030302"/>
    </source>
</evidence>
<name>A0A0A1FBP7_9BURK</name>
<evidence type="ECO:0000256" key="1">
    <source>
        <dbReference type="SAM" id="Phobius"/>
    </source>
</evidence>
<evidence type="ECO:0000313" key="2">
    <source>
        <dbReference type="EMBL" id="AIY42168.1"/>
    </source>
</evidence>
<reference evidence="3" key="1">
    <citation type="journal article" date="2014" name="Soil Biol. Biochem.">
        <title>Structure and function of bacterial communities in ageing soils: Insights from the Mendocino ecological staircase.</title>
        <authorList>
            <person name="Uroz S."/>
            <person name="Tech J.J."/>
            <person name="Sawaya N.A."/>
            <person name="Frey-Klett P."/>
            <person name="Leveau J.H.J."/>
        </authorList>
    </citation>
    <scope>NUCLEOTIDE SEQUENCE [LARGE SCALE GENOMIC DNA]</scope>
    <source>
        <strain evidence="3">Cal35</strain>
    </source>
</reference>
<protein>
    <submittedName>
        <fullName evidence="2">Uncharacterized protein</fullName>
    </submittedName>
</protein>
<organism evidence="2 3">
    <name type="scientific">Collimonas arenae</name>
    <dbReference type="NCBI Taxonomy" id="279058"/>
    <lineage>
        <taxon>Bacteria</taxon>
        <taxon>Pseudomonadati</taxon>
        <taxon>Pseudomonadota</taxon>
        <taxon>Betaproteobacteria</taxon>
        <taxon>Burkholderiales</taxon>
        <taxon>Oxalobacteraceae</taxon>
        <taxon>Collimonas</taxon>
    </lineage>
</organism>
<dbReference type="STRING" id="279058.LT85_3010"/>
<sequence length="37" mass="4224">MNFTGLAILTLIPSGSLHILMYVNIYWLFLLPLFNPS</sequence>
<dbReference type="HOGENOM" id="CLU_3342445_0_0_4"/>